<dbReference type="Proteomes" id="UP000197068">
    <property type="component" value="Unassembled WGS sequence"/>
</dbReference>
<reference evidence="2 3" key="1">
    <citation type="submission" date="2017-06" db="EMBL/GenBank/DDBJ databases">
        <title>Whole Genome Sequences of Colwellia marinimaniae MTCD1.</title>
        <authorList>
            <person name="Kusumoto H."/>
            <person name="Inoue M."/>
            <person name="Tanikawa K."/>
            <person name="Maeji H."/>
            <person name="Cameron J.H."/>
            <person name="Bartlett D.H."/>
        </authorList>
    </citation>
    <scope>NUCLEOTIDE SEQUENCE [LARGE SCALE GENOMIC DNA]</scope>
    <source>
        <strain evidence="2 3">MTCD1</strain>
    </source>
</reference>
<feature type="transmembrane region" description="Helical" evidence="1">
    <location>
        <begin position="12"/>
        <end position="30"/>
    </location>
</feature>
<evidence type="ECO:0000313" key="2">
    <source>
        <dbReference type="EMBL" id="GAW96612.1"/>
    </source>
</evidence>
<dbReference type="RefSeq" id="WP_057183069.1">
    <property type="nucleotide sequence ID" value="NZ_BDQM01000016.1"/>
</dbReference>
<keyword evidence="1" id="KW-0812">Transmembrane</keyword>
<keyword evidence="1" id="KW-0472">Membrane</keyword>
<sequence length="203" mass="23297">MKTNKKTYWQYIRAIAFTGVSIVTFFSSMANSKAITDEMSAEVTAEFNKQLALQAWPEMHTKLALMDNPYSIFYQKIKTSLKEQPTAGHQRRLMTEEESLLAAKKKRFDYCQASVRFFVDFAKRADNLSTLEHSPLTKDKLMQGNGVKYPFTEEQSNNGNFRPTQIALTLGWQYQGQGEIHAEEFLASCLAIPVSLYYVEDKF</sequence>
<organism evidence="2 3">
    <name type="scientific">Colwellia marinimaniae</name>
    <dbReference type="NCBI Taxonomy" id="1513592"/>
    <lineage>
        <taxon>Bacteria</taxon>
        <taxon>Pseudomonadati</taxon>
        <taxon>Pseudomonadota</taxon>
        <taxon>Gammaproteobacteria</taxon>
        <taxon>Alteromonadales</taxon>
        <taxon>Colwelliaceae</taxon>
        <taxon>Colwellia</taxon>
    </lineage>
</organism>
<dbReference type="EMBL" id="BDQM01000016">
    <property type="protein sequence ID" value="GAW96612.1"/>
    <property type="molecule type" value="Genomic_DNA"/>
</dbReference>
<accession>A0ABQ0MW65</accession>
<keyword evidence="1" id="KW-1133">Transmembrane helix</keyword>
<name>A0ABQ0MW65_9GAMM</name>
<evidence type="ECO:0000256" key="1">
    <source>
        <dbReference type="SAM" id="Phobius"/>
    </source>
</evidence>
<gene>
    <name evidence="2" type="ORF">MTCD1_02231</name>
</gene>
<evidence type="ECO:0000313" key="3">
    <source>
        <dbReference type="Proteomes" id="UP000197068"/>
    </source>
</evidence>
<proteinExistence type="predicted"/>
<keyword evidence="3" id="KW-1185">Reference proteome</keyword>
<protein>
    <submittedName>
        <fullName evidence="2">Uncharacterized protein</fullName>
    </submittedName>
</protein>
<comment type="caution">
    <text evidence="2">The sequence shown here is derived from an EMBL/GenBank/DDBJ whole genome shotgun (WGS) entry which is preliminary data.</text>
</comment>